<dbReference type="RefSeq" id="XP_009552618.1">
    <property type="nucleotide sequence ID" value="XM_009554323.1"/>
</dbReference>
<accession>W4JNW0</accession>
<dbReference type="KEGG" id="hir:HETIRDRAFT_330730"/>
<dbReference type="AlphaFoldDB" id="W4JNW0"/>
<evidence type="ECO:0000256" key="1">
    <source>
        <dbReference type="SAM" id="MobiDB-lite"/>
    </source>
</evidence>
<protein>
    <submittedName>
        <fullName evidence="2">Uncharacterized protein</fullName>
    </submittedName>
</protein>
<evidence type="ECO:0000313" key="3">
    <source>
        <dbReference type="Proteomes" id="UP000030671"/>
    </source>
</evidence>
<dbReference type="GeneID" id="20671609"/>
<dbReference type="EMBL" id="KI925466">
    <property type="protein sequence ID" value="ETW75174.1"/>
    <property type="molecule type" value="Genomic_DNA"/>
</dbReference>
<keyword evidence="3" id="KW-1185">Reference proteome</keyword>
<evidence type="ECO:0000313" key="2">
    <source>
        <dbReference type="EMBL" id="ETW75174.1"/>
    </source>
</evidence>
<gene>
    <name evidence="2" type="ORF">HETIRDRAFT_330730</name>
</gene>
<sequence>MGDLSGFGNAISQTQSLEFAMMPLKVHFTQPTESQKDEVDESSDMSYCKHAGEV</sequence>
<proteinExistence type="predicted"/>
<dbReference type="HOGENOM" id="CLU_3050593_0_0_1"/>
<feature type="region of interest" description="Disordered" evidence="1">
    <location>
        <begin position="30"/>
        <end position="54"/>
    </location>
</feature>
<reference evidence="2 3" key="1">
    <citation type="journal article" date="2012" name="New Phytol.">
        <title>Insight into trade-off between wood decay and parasitism from the genome of a fungal forest pathogen.</title>
        <authorList>
            <person name="Olson A."/>
            <person name="Aerts A."/>
            <person name="Asiegbu F."/>
            <person name="Belbahri L."/>
            <person name="Bouzid O."/>
            <person name="Broberg A."/>
            <person name="Canback B."/>
            <person name="Coutinho P.M."/>
            <person name="Cullen D."/>
            <person name="Dalman K."/>
            <person name="Deflorio G."/>
            <person name="van Diepen L.T."/>
            <person name="Dunand C."/>
            <person name="Duplessis S."/>
            <person name="Durling M."/>
            <person name="Gonthier P."/>
            <person name="Grimwood J."/>
            <person name="Fossdal C.G."/>
            <person name="Hansson D."/>
            <person name="Henrissat B."/>
            <person name="Hietala A."/>
            <person name="Himmelstrand K."/>
            <person name="Hoffmeister D."/>
            <person name="Hogberg N."/>
            <person name="James T.Y."/>
            <person name="Karlsson M."/>
            <person name="Kohler A."/>
            <person name="Kues U."/>
            <person name="Lee Y.H."/>
            <person name="Lin Y.C."/>
            <person name="Lind M."/>
            <person name="Lindquist E."/>
            <person name="Lombard V."/>
            <person name="Lucas S."/>
            <person name="Lunden K."/>
            <person name="Morin E."/>
            <person name="Murat C."/>
            <person name="Park J."/>
            <person name="Raffaello T."/>
            <person name="Rouze P."/>
            <person name="Salamov A."/>
            <person name="Schmutz J."/>
            <person name="Solheim H."/>
            <person name="Stahlberg J."/>
            <person name="Velez H."/>
            <person name="de Vries R.P."/>
            <person name="Wiebenga A."/>
            <person name="Woodward S."/>
            <person name="Yakovlev I."/>
            <person name="Garbelotto M."/>
            <person name="Martin F."/>
            <person name="Grigoriev I.V."/>
            <person name="Stenlid J."/>
        </authorList>
    </citation>
    <scope>NUCLEOTIDE SEQUENCE [LARGE SCALE GENOMIC DNA]</scope>
    <source>
        <strain evidence="2 3">TC 32-1</strain>
    </source>
</reference>
<organism evidence="2 3">
    <name type="scientific">Heterobasidion irregulare (strain TC 32-1)</name>
    <dbReference type="NCBI Taxonomy" id="747525"/>
    <lineage>
        <taxon>Eukaryota</taxon>
        <taxon>Fungi</taxon>
        <taxon>Dikarya</taxon>
        <taxon>Basidiomycota</taxon>
        <taxon>Agaricomycotina</taxon>
        <taxon>Agaricomycetes</taxon>
        <taxon>Russulales</taxon>
        <taxon>Bondarzewiaceae</taxon>
        <taxon>Heterobasidion</taxon>
        <taxon>Heterobasidion annosum species complex</taxon>
    </lineage>
</organism>
<dbReference type="InParanoid" id="W4JNW0"/>
<name>W4JNW0_HETIT</name>
<dbReference type="Proteomes" id="UP000030671">
    <property type="component" value="Unassembled WGS sequence"/>
</dbReference>